<evidence type="ECO:0000256" key="4">
    <source>
        <dbReference type="ARBA" id="ARBA00022989"/>
    </source>
</evidence>
<feature type="region of interest" description="Disordered" evidence="5">
    <location>
        <begin position="321"/>
        <end position="345"/>
    </location>
</feature>
<feature type="compositionally biased region" description="Polar residues" evidence="5">
    <location>
        <begin position="321"/>
        <end position="331"/>
    </location>
</feature>
<keyword evidence="4 6" id="KW-1133">Transmembrane helix</keyword>
<evidence type="ECO:0000259" key="7">
    <source>
        <dbReference type="Pfam" id="PF03816"/>
    </source>
</evidence>
<evidence type="ECO:0000256" key="5">
    <source>
        <dbReference type="SAM" id="MobiDB-lite"/>
    </source>
</evidence>
<evidence type="ECO:0000313" key="8">
    <source>
        <dbReference type="EMBL" id="TXC90963.1"/>
    </source>
</evidence>
<dbReference type="EMBL" id="VOQF01000005">
    <property type="protein sequence ID" value="TXC90963.1"/>
    <property type="molecule type" value="Genomic_DNA"/>
</dbReference>
<keyword evidence="6" id="KW-0472">Membrane</keyword>
<keyword evidence="9" id="KW-1185">Reference proteome</keyword>
<organism evidence="8 9">
    <name type="scientific">Metabacillus litoralis</name>
    <dbReference type="NCBI Taxonomy" id="152268"/>
    <lineage>
        <taxon>Bacteria</taxon>
        <taxon>Bacillati</taxon>
        <taxon>Bacillota</taxon>
        <taxon>Bacilli</taxon>
        <taxon>Bacillales</taxon>
        <taxon>Bacillaceae</taxon>
        <taxon>Metabacillus</taxon>
    </lineage>
</organism>
<dbReference type="Pfam" id="PF03816">
    <property type="entry name" value="LytR_cpsA_psr"/>
    <property type="match status" value="1"/>
</dbReference>
<evidence type="ECO:0000256" key="1">
    <source>
        <dbReference type="ARBA" id="ARBA00006068"/>
    </source>
</evidence>
<dbReference type="RefSeq" id="WP_146947593.1">
    <property type="nucleotide sequence ID" value="NZ_VOQF01000005.1"/>
</dbReference>
<accession>A0A5C6VZY3</accession>
<sequence length="345" mass="38791">MNRKDMKKVKKKKKRPILRRILGLFLLLFIGVGLYIGYVFYQTMDAANDSYDDLGRDKSKLRDYAVNISNDPVSILLLGVEDYSSGGKGGRSDTLMVATFNPKDQSMKLLSIPRDTRVEIPEEGLDKINHSFSKGGKELTIETVEDFLEIPIDYYATVNFDGFKNIVDIVGGITVNVPFDFTQNSDDRKAEVLEFYEGPMELDGRYALAYARMRMQDPNNDIGRNERQQEVVKAVIKEVASAGTLFKVDQLTDEVGKNVETNMKVSELLGFYQKYSNFSTSNIETIKLDGVGEYIDGISYWLPEEESVIETQDILKSHLGMQTSGLSSGDTEPTDEFDSTSSSEQ</sequence>
<dbReference type="InterPro" id="IPR050922">
    <property type="entry name" value="LytR/CpsA/Psr_CW_biosynth"/>
</dbReference>
<dbReference type="Gene3D" id="3.40.630.190">
    <property type="entry name" value="LCP protein"/>
    <property type="match status" value="1"/>
</dbReference>
<dbReference type="PANTHER" id="PTHR33392">
    <property type="entry name" value="POLYISOPRENYL-TEICHOIC ACID--PEPTIDOGLYCAN TEICHOIC ACID TRANSFERASE TAGU"/>
    <property type="match status" value="1"/>
</dbReference>
<proteinExistence type="inferred from homology"/>
<keyword evidence="3" id="KW-0735">Signal-anchor</keyword>
<name>A0A5C6VZY3_9BACI</name>
<keyword evidence="2 6" id="KW-0812">Transmembrane</keyword>
<gene>
    <name evidence="8" type="ORF">FS935_08635</name>
</gene>
<dbReference type="NCBIfam" id="TIGR00350">
    <property type="entry name" value="lytR_cpsA_psr"/>
    <property type="match status" value="1"/>
</dbReference>
<dbReference type="InterPro" id="IPR004474">
    <property type="entry name" value="LytR_CpsA_psr"/>
</dbReference>
<comment type="similarity">
    <text evidence="1">Belongs to the LytR/CpsA/Psr (LCP) family.</text>
</comment>
<feature type="domain" description="Cell envelope-related transcriptional attenuator" evidence="7">
    <location>
        <begin position="91"/>
        <end position="240"/>
    </location>
</feature>
<dbReference type="OrthoDB" id="27330at2"/>
<comment type="caution">
    <text evidence="8">The sequence shown here is derived from an EMBL/GenBank/DDBJ whole genome shotgun (WGS) entry which is preliminary data.</text>
</comment>
<dbReference type="AlphaFoldDB" id="A0A5C6VZY3"/>
<evidence type="ECO:0000256" key="2">
    <source>
        <dbReference type="ARBA" id="ARBA00022692"/>
    </source>
</evidence>
<reference evidence="8 9" key="1">
    <citation type="journal article" date="2005" name="Int. J. Syst. Evol. Microbiol.">
        <title>Bacillus litoralis sp. nov., isolated from a tidal flat of the Yellow Sea in Korea.</title>
        <authorList>
            <person name="Yoon J.H."/>
            <person name="Oh T.K."/>
        </authorList>
    </citation>
    <scope>NUCLEOTIDE SEQUENCE [LARGE SCALE GENOMIC DNA]</scope>
    <source>
        <strain evidence="8 9">SW-211</strain>
    </source>
</reference>
<evidence type="ECO:0000256" key="3">
    <source>
        <dbReference type="ARBA" id="ARBA00022968"/>
    </source>
</evidence>
<evidence type="ECO:0000313" key="9">
    <source>
        <dbReference type="Proteomes" id="UP000321363"/>
    </source>
</evidence>
<dbReference type="Proteomes" id="UP000321363">
    <property type="component" value="Unassembled WGS sequence"/>
</dbReference>
<evidence type="ECO:0000256" key="6">
    <source>
        <dbReference type="SAM" id="Phobius"/>
    </source>
</evidence>
<dbReference type="GO" id="GO:0071555">
    <property type="term" value="P:cell wall organization"/>
    <property type="evidence" value="ECO:0007669"/>
    <property type="project" value="UniProtKB-KW"/>
</dbReference>
<protein>
    <submittedName>
        <fullName evidence="8">LytR family transcriptional regulator</fullName>
    </submittedName>
</protein>
<feature type="transmembrane region" description="Helical" evidence="6">
    <location>
        <begin position="21"/>
        <end position="41"/>
    </location>
</feature>
<dbReference type="PANTHER" id="PTHR33392:SF10">
    <property type="entry name" value="POLYISOPRENYL-TEICHOIC ACID--PEPTIDOGLYCAN TEICHOIC ACID TRANSFERASE TAGV"/>
    <property type="match status" value="1"/>
</dbReference>